<dbReference type="EMBL" id="CABIJS010000696">
    <property type="protein sequence ID" value="VUZ55638.1"/>
    <property type="molecule type" value="Genomic_DNA"/>
</dbReference>
<dbReference type="Pfam" id="PF03283">
    <property type="entry name" value="PAE"/>
    <property type="match status" value="1"/>
</dbReference>
<dbReference type="GO" id="GO:0016787">
    <property type="term" value="F:hydrolase activity"/>
    <property type="evidence" value="ECO:0007669"/>
    <property type="project" value="InterPro"/>
</dbReference>
<feature type="non-terminal residue" evidence="2">
    <location>
        <position position="1"/>
    </location>
</feature>
<reference evidence="2 3" key="1">
    <citation type="submission" date="2019-07" db="EMBL/GenBank/DDBJ databases">
        <authorList>
            <person name="Jastrzebski P J."/>
            <person name="Paukszto L."/>
            <person name="Jastrzebski P J."/>
        </authorList>
    </citation>
    <scope>NUCLEOTIDE SEQUENCE [LARGE SCALE GENOMIC DNA]</scope>
    <source>
        <strain evidence="2 3">WMS-il1</strain>
    </source>
</reference>
<sequence>GYYFHGSRILTAVIDDLLRQPEFFHADKVVFAGSSAGGIGVMLNIDRLARRLRRGLRYRRGNRPFNRLQVVALVFTTVHQKKEYCEELDCGNREFHVDVEWLKERKTFINAI</sequence>
<keyword evidence="3" id="KW-1185">Reference proteome</keyword>
<gene>
    <name evidence="2" type="ORF">WMSIL1_LOCUS13410</name>
</gene>
<protein>
    <submittedName>
        <fullName evidence="2">Uncharacterized protein</fullName>
    </submittedName>
</protein>
<feature type="non-terminal residue" evidence="2">
    <location>
        <position position="112"/>
    </location>
</feature>
<dbReference type="InterPro" id="IPR004963">
    <property type="entry name" value="PAE/NOTUM"/>
</dbReference>
<organism evidence="2 3">
    <name type="scientific">Hymenolepis diminuta</name>
    <name type="common">Rat tapeworm</name>
    <dbReference type="NCBI Taxonomy" id="6216"/>
    <lineage>
        <taxon>Eukaryota</taxon>
        <taxon>Metazoa</taxon>
        <taxon>Spiralia</taxon>
        <taxon>Lophotrochozoa</taxon>
        <taxon>Platyhelminthes</taxon>
        <taxon>Cestoda</taxon>
        <taxon>Eucestoda</taxon>
        <taxon>Cyclophyllidea</taxon>
        <taxon>Hymenolepididae</taxon>
        <taxon>Hymenolepis</taxon>
    </lineage>
</organism>
<evidence type="ECO:0000313" key="3">
    <source>
        <dbReference type="Proteomes" id="UP000321570"/>
    </source>
</evidence>
<dbReference type="AlphaFoldDB" id="A0A564Z9T7"/>
<proteinExistence type="inferred from homology"/>
<dbReference type="Proteomes" id="UP000321570">
    <property type="component" value="Unassembled WGS sequence"/>
</dbReference>
<evidence type="ECO:0000256" key="1">
    <source>
        <dbReference type="ARBA" id="ARBA00010213"/>
    </source>
</evidence>
<accession>A0A564Z9T7</accession>
<comment type="similarity">
    <text evidence="1">Belongs to the pectinacetylesterase family. Notum subfamily.</text>
</comment>
<evidence type="ECO:0000313" key="2">
    <source>
        <dbReference type="EMBL" id="VUZ55638.1"/>
    </source>
</evidence>
<name>A0A564Z9T7_HYMDI</name>